<feature type="non-terminal residue" evidence="2">
    <location>
        <position position="129"/>
    </location>
</feature>
<name>A0AAD7IIP1_9AGAR</name>
<sequence>LLILGISINGIAVAAARVITSHANLVIITGYRAERLKRSEEAIKKDVPAANIRLLSFDLTSLPGVRKDTAELNTSSEPLHVRMVGPFQLPVDNGVSQISTGHTSPFLYTKLIAPTLFASRLVTSLRYGI</sequence>
<keyword evidence="1" id="KW-0732">Signal</keyword>
<gene>
    <name evidence="2" type="ORF">DFH07DRAFT_749661</name>
</gene>
<evidence type="ECO:0000256" key="1">
    <source>
        <dbReference type="SAM" id="SignalP"/>
    </source>
</evidence>
<dbReference type="EMBL" id="JARJLG010000109">
    <property type="protein sequence ID" value="KAJ7744014.1"/>
    <property type="molecule type" value="Genomic_DNA"/>
</dbReference>
<dbReference type="InterPro" id="IPR036291">
    <property type="entry name" value="NAD(P)-bd_dom_sf"/>
</dbReference>
<keyword evidence="3" id="KW-1185">Reference proteome</keyword>
<evidence type="ECO:0000313" key="3">
    <source>
        <dbReference type="Proteomes" id="UP001215280"/>
    </source>
</evidence>
<comment type="caution">
    <text evidence="2">The sequence shown here is derived from an EMBL/GenBank/DDBJ whole genome shotgun (WGS) entry which is preliminary data.</text>
</comment>
<accession>A0AAD7IIP1</accession>
<feature type="chain" id="PRO_5042041453" evidence="1">
    <location>
        <begin position="17"/>
        <end position="129"/>
    </location>
</feature>
<dbReference type="Gene3D" id="3.40.50.720">
    <property type="entry name" value="NAD(P)-binding Rossmann-like Domain"/>
    <property type="match status" value="1"/>
</dbReference>
<proteinExistence type="predicted"/>
<evidence type="ECO:0000313" key="2">
    <source>
        <dbReference type="EMBL" id="KAJ7744014.1"/>
    </source>
</evidence>
<feature type="signal peptide" evidence="1">
    <location>
        <begin position="1"/>
        <end position="16"/>
    </location>
</feature>
<dbReference type="AlphaFoldDB" id="A0AAD7IIP1"/>
<dbReference type="SUPFAM" id="SSF51735">
    <property type="entry name" value="NAD(P)-binding Rossmann-fold domains"/>
    <property type="match status" value="1"/>
</dbReference>
<dbReference type="Proteomes" id="UP001215280">
    <property type="component" value="Unassembled WGS sequence"/>
</dbReference>
<protein>
    <submittedName>
        <fullName evidence="2">Uncharacterized protein</fullName>
    </submittedName>
</protein>
<reference evidence="2" key="1">
    <citation type="submission" date="2023-03" db="EMBL/GenBank/DDBJ databases">
        <title>Massive genome expansion in bonnet fungi (Mycena s.s.) driven by repeated elements and novel gene families across ecological guilds.</title>
        <authorList>
            <consortium name="Lawrence Berkeley National Laboratory"/>
            <person name="Harder C.B."/>
            <person name="Miyauchi S."/>
            <person name="Viragh M."/>
            <person name="Kuo A."/>
            <person name="Thoen E."/>
            <person name="Andreopoulos B."/>
            <person name="Lu D."/>
            <person name="Skrede I."/>
            <person name="Drula E."/>
            <person name="Henrissat B."/>
            <person name="Morin E."/>
            <person name="Kohler A."/>
            <person name="Barry K."/>
            <person name="LaButti K."/>
            <person name="Morin E."/>
            <person name="Salamov A."/>
            <person name="Lipzen A."/>
            <person name="Mereny Z."/>
            <person name="Hegedus B."/>
            <person name="Baldrian P."/>
            <person name="Stursova M."/>
            <person name="Weitz H."/>
            <person name="Taylor A."/>
            <person name="Grigoriev I.V."/>
            <person name="Nagy L.G."/>
            <person name="Martin F."/>
            <person name="Kauserud H."/>
        </authorList>
    </citation>
    <scope>NUCLEOTIDE SEQUENCE</scope>
    <source>
        <strain evidence="2">CBHHK188m</strain>
    </source>
</reference>
<organism evidence="2 3">
    <name type="scientific">Mycena maculata</name>
    <dbReference type="NCBI Taxonomy" id="230809"/>
    <lineage>
        <taxon>Eukaryota</taxon>
        <taxon>Fungi</taxon>
        <taxon>Dikarya</taxon>
        <taxon>Basidiomycota</taxon>
        <taxon>Agaricomycotina</taxon>
        <taxon>Agaricomycetes</taxon>
        <taxon>Agaricomycetidae</taxon>
        <taxon>Agaricales</taxon>
        <taxon>Marasmiineae</taxon>
        <taxon>Mycenaceae</taxon>
        <taxon>Mycena</taxon>
    </lineage>
</organism>